<evidence type="ECO:0000313" key="3">
    <source>
        <dbReference type="Proteomes" id="UP000182902"/>
    </source>
</evidence>
<name>A0A1H3KDX8_9PSED</name>
<dbReference type="GO" id="GO:0016740">
    <property type="term" value="F:transferase activity"/>
    <property type="evidence" value="ECO:0007669"/>
    <property type="project" value="UniProtKB-KW"/>
</dbReference>
<dbReference type="Gene3D" id="3.40.50.620">
    <property type="entry name" value="HUPs"/>
    <property type="match status" value="1"/>
</dbReference>
<dbReference type="EMBL" id="FNOX01000004">
    <property type="protein sequence ID" value="SDY50293.1"/>
    <property type="molecule type" value="Genomic_DNA"/>
</dbReference>
<dbReference type="InterPro" id="IPR014729">
    <property type="entry name" value="Rossmann-like_a/b/a_fold"/>
</dbReference>
<dbReference type="RefSeq" id="WP_083269341.1">
    <property type="nucleotide sequence ID" value="NZ_FNOX01000004.1"/>
</dbReference>
<feature type="domain" description="Phosphoadenosine phosphosulphate reductase" evidence="1">
    <location>
        <begin position="5"/>
        <end position="217"/>
    </location>
</feature>
<dbReference type="SUPFAM" id="SSF52402">
    <property type="entry name" value="Adenine nucleotide alpha hydrolases-like"/>
    <property type="match status" value="1"/>
</dbReference>
<evidence type="ECO:0000313" key="2">
    <source>
        <dbReference type="EMBL" id="SDY50293.1"/>
    </source>
</evidence>
<keyword evidence="2" id="KW-0808">Transferase</keyword>
<evidence type="ECO:0000259" key="1">
    <source>
        <dbReference type="Pfam" id="PF01507"/>
    </source>
</evidence>
<reference evidence="2 3" key="1">
    <citation type="submission" date="2016-10" db="EMBL/GenBank/DDBJ databases">
        <authorList>
            <person name="de Groot N.N."/>
        </authorList>
    </citation>
    <scope>NUCLEOTIDE SEQUENCE [LARGE SCALE GENOMIC DNA]</scope>
    <source>
        <strain evidence="2 3">ICMP 14252</strain>
    </source>
</reference>
<proteinExistence type="predicted"/>
<protein>
    <submittedName>
        <fullName evidence="2">3'-phosphoadenosine 5'-phosphosulfate sulfotransferase (PAPS reductase)/FAD synthetase</fullName>
    </submittedName>
</protein>
<dbReference type="Proteomes" id="UP000182902">
    <property type="component" value="Unassembled WGS sequence"/>
</dbReference>
<gene>
    <name evidence="2" type="ORF">SAMN05216247_10465</name>
</gene>
<dbReference type="PANTHER" id="PTHR43196">
    <property type="entry name" value="SULFATE ADENYLYLTRANSFERASE SUBUNIT 2"/>
    <property type="match status" value="1"/>
</dbReference>
<sequence>MTTHNIVSVSGGKDSTATLLVAIALETPNLQAVFADTGNEHEQTYQYLDYLEQATGVPITRVKADFSRQIAGKRKFIETKWREQGVDEPIVLAALEVLQPTGNPFLDLCIWKGRFPSRKAQFCTMELKRDPMLEQVVMPLMGQGNMLISWQGVRADESLNRRYLPECDEVGGGLFNYRPILKWNIPAVFEAHRFMGIEPNPLYSQGMGRVGCMPCINCRKDELREIALRFPEVIDRIDRWERTVQQASKRGAATFFAGSNAKHPKGSIADMTALEVMAVASIRQAVEWSKTARGGIQYDLLIATDANACNSAYGLCDGEADVISIETEMLDQASTTSIYPPPAKLVSSIDRQAQASRAAL</sequence>
<dbReference type="AlphaFoldDB" id="A0A1H3KDX8"/>
<dbReference type="InterPro" id="IPR050128">
    <property type="entry name" value="Sulfate_adenylyltrnsfr_sub2"/>
</dbReference>
<dbReference type="PANTHER" id="PTHR43196:SF2">
    <property type="entry name" value="PHOSPHOADENOSINE PHOSPHOSULFATE REDUCTASE"/>
    <property type="match status" value="1"/>
</dbReference>
<accession>A0A1H3KDX8</accession>
<dbReference type="InterPro" id="IPR002500">
    <property type="entry name" value="PAPS_reduct_dom"/>
</dbReference>
<dbReference type="Pfam" id="PF01507">
    <property type="entry name" value="PAPS_reduct"/>
    <property type="match status" value="1"/>
</dbReference>
<organism evidence="2 3">
    <name type="scientific">Pseudomonas salomonii</name>
    <dbReference type="NCBI Taxonomy" id="191391"/>
    <lineage>
        <taxon>Bacteria</taxon>
        <taxon>Pseudomonadati</taxon>
        <taxon>Pseudomonadota</taxon>
        <taxon>Gammaproteobacteria</taxon>
        <taxon>Pseudomonadales</taxon>
        <taxon>Pseudomonadaceae</taxon>
        <taxon>Pseudomonas</taxon>
    </lineage>
</organism>